<keyword evidence="4" id="KW-1185">Reference proteome</keyword>
<evidence type="ECO:0000313" key="4">
    <source>
        <dbReference type="Proteomes" id="UP000621510"/>
    </source>
</evidence>
<dbReference type="InterPro" id="IPR029058">
    <property type="entry name" value="AB_hydrolase_fold"/>
</dbReference>
<dbReference type="SUPFAM" id="SSF53474">
    <property type="entry name" value="alpha/beta-Hydrolases"/>
    <property type="match status" value="1"/>
</dbReference>
<organism evidence="3 4">
    <name type="scientific">Streptomyces endocoffeicus</name>
    <dbReference type="NCBI Taxonomy" id="2898945"/>
    <lineage>
        <taxon>Bacteria</taxon>
        <taxon>Bacillati</taxon>
        <taxon>Actinomycetota</taxon>
        <taxon>Actinomycetes</taxon>
        <taxon>Kitasatosporales</taxon>
        <taxon>Streptomycetaceae</taxon>
        <taxon>Streptomyces</taxon>
    </lineage>
</organism>
<proteinExistence type="predicted"/>
<evidence type="ECO:0000259" key="2">
    <source>
        <dbReference type="Pfam" id="PF00561"/>
    </source>
</evidence>
<dbReference type="EMBL" id="JAERRG010000038">
    <property type="protein sequence ID" value="MBL1119865.1"/>
    <property type="molecule type" value="Genomic_DNA"/>
</dbReference>
<dbReference type="Proteomes" id="UP000621510">
    <property type="component" value="Unassembled WGS sequence"/>
</dbReference>
<evidence type="ECO:0000256" key="1">
    <source>
        <dbReference type="ARBA" id="ARBA00022801"/>
    </source>
</evidence>
<dbReference type="Pfam" id="PF00561">
    <property type="entry name" value="Abhydrolase_1"/>
    <property type="match status" value="1"/>
</dbReference>
<dbReference type="RefSeq" id="WP_201857638.1">
    <property type="nucleotide sequence ID" value="NZ_JAERRG010000038.1"/>
</dbReference>
<dbReference type="InterPro" id="IPR000073">
    <property type="entry name" value="AB_hydrolase_1"/>
</dbReference>
<accession>A0ABS1Q657</accession>
<dbReference type="GO" id="GO:0016787">
    <property type="term" value="F:hydrolase activity"/>
    <property type="evidence" value="ECO:0007669"/>
    <property type="project" value="UniProtKB-KW"/>
</dbReference>
<protein>
    <submittedName>
        <fullName evidence="3">Alpha/beta hydrolase</fullName>
    </submittedName>
</protein>
<dbReference type="PRINTS" id="PR00412">
    <property type="entry name" value="EPOXHYDRLASE"/>
</dbReference>
<sequence length="323" mass="35482">MRHRTLHANGINIHIAEAGEGPLVILLHGFPELWYSWRHQLGALAAAGFHVIAPDLRGYGQTTVLPDVEAYGMQAMVDDVVGMLDALDEPTAALVGHDWGAQIGWACAQLAPERFPALAALSVPYHRRPPAPMTQALRRWADGKFNWLLHFQAPGVAEAELQADVERSMRLIFSALSGDAPDGLAVRLLTGLPAGSRLLDPIPEPARLPSWLAESDLSYYAEEFRRTGFTGALNRYRNVDRDWEELPALGATPIRQPVLFVTGESDTATRFMDTDAMRQYVPNLRGPVVLPGCGHWIQQERPSEVNALLVDFLSSATVQSAVQ</sequence>
<dbReference type="InterPro" id="IPR000639">
    <property type="entry name" value="Epox_hydrolase-like"/>
</dbReference>
<comment type="caution">
    <text evidence="3">The sequence shown here is derived from an EMBL/GenBank/DDBJ whole genome shotgun (WGS) entry which is preliminary data.</text>
</comment>
<feature type="domain" description="AB hydrolase-1" evidence="2">
    <location>
        <begin position="22"/>
        <end position="302"/>
    </location>
</feature>
<evidence type="ECO:0000313" key="3">
    <source>
        <dbReference type="EMBL" id="MBL1119865.1"/>
    </source>
</evidence>
<dbReference type="Gene3D" id="3.40.50.1820">
    <property type="entry name" value="alpha/beta hydrolase"/>
    <property type="match status" value="1"/>
</dbReference>
<reference evidence="3 4" key="1">
    <citation type="submission" date="2021-01" db="EMBL/GenBank/DDBJ databases">
        <title>WGS of actinomycetes isolated from Thailand.</title>
        <authorList>
            <person name="Thawai C."/>
        </authorList>
    </citation>
    <scope>NUCLEOTIDE SEQUENCE [LARGE SCALE GENOMIC DNA]</scope>
    <source>
        <strain evidence="3 4">CA3R110</strain>
    </source>
</reference>
<keyword evidence="1 3" id="KW-0378">Hydrolase</keyword>
<name>A0ABS1Q657_9ACTN</name>
<gene>
    <name evidence="3" type="ORF">JK364_47335</name>
</gene>
<dbReference type="PANTHER" id="PTHR43329">
    <property type="entry name" value="EPOXIDE HYDROLASE"/>
    <property type="match status" value="1"/>
</dbReference>